<feature type="transmembrane region" description="Helical" evidence="9">
    <location>
        <begin position="428"/>
        <end position="452"/>
    </location>
</feature>
<feature type="transmembrane region" description="Helical" evidence="9">
    <location>
        <begin position="198"/>
        <end position="218"/>
    </location>
</feature>
<feature type="transmembrane region" description="Helical" evidence="9">
    <location>
        <begin position="140"/>
        <end position="162"/>
    </location>
</feature>
<dbReference type="HOGENOM" id="CLU_010778_2_1_1"/>
<dbReference type="AlphaFoldDB" id="A0A0C3SA22"/>
<dbReference type="CDD" id="cd11476">
    <property type="entry name" value="SLC5sbd_DUR3"/>
    <property type="match status" value="1"/>
</dbReference>
<dbReference type="GO" id="GO:0015204">
    <property type="term" value="F:urea transmembrane transporter activity"/>
    <property type="evidence" value="ECO:0007669"/>
    <property type="project" value="InterPro"/>
</dbReference>
<feature type="transmembrane region" description="Helical" evidence="9">
    <location>
        <begin position="290"/>
        <end position="314"/>
    </location>
</feature>
<evidence type="ECO:0000256" key="6">
    <source>
        <dbReference type="ARBA" id="ARBA00023136"/>
    </source>
</evidence>
<accession>A0A0C3SA22</accession>
<dbReference type="PANTHER" id="PTHR46154">
    <property type="match status" value="1"/>
</dbReference>
<keyword evidence="5 9" id="KW-1133">Transmembrane helix</keyword>
<keyword evidence="6 9" id="KW-0472">Membrane</keyword>
<dbReference type="Gene3D" id="1.20.1730.10">
    <property type="entry name" value="Sodium/glucose cotransporter"/>
    <property type="match status" value="1"/>
</dbReference>
<keyword evidence="4 9" id="KW-0812">Transmembrane</keyword>
<feature type="transmembrane region" description="Helical" evidence="9">
    <location>
        <begin position="16"/>
        <end position="40"/>
    </location>
</feature>
<dbReference type="EMBL" id="KN840474">
    <property type="protein sequence ID" value="KIP08802.1"/>
    <property type="molecule type" value="Genomic_DNA"/>
</dbReference>
<feature type="compositionally biased region" description="Basic and acidic residues" evidence="8">
    <location>
        <begin position="657"/>
        <end position="678"/>
    </location>
</feature>
<feature type="transmembrane region" description="Helical" evidence="9">
    <location>
        <begin position="92"/>
        <end position="111"/>
    </location>
</feature>
<dbReference type="PROSITE" id="PS50283">
    <property type="entry name" value="NA_SOLUT_SYMP_3"/>
    <property type="match status" value="1"/>
</dbReference>
<keyword evidence="3" id="KW-0813">Transport</keyword>
<comment type="subcellular location">
    <subcellularLocation>
        <location evidence="1">Membrane</location>
        <topology evidence="1">Multi-pass membrane protein</topology>
    </subcellularLocation>
</comment>
<feature type="transmembrane region" description="Helical" evidence="9">
    <location>
        <begin position="255"/>
        <end position="278"/>
    </location>
</feature>
<dbReference type="STRING" id="745531.A0A0C3SA22"/>
<dbReference type="GO" id="GO:0015606">
    <property type="term" value="F:spermidine transmembrane transporter activity"/>
    <property type="evidence" value="ECO:0007669"/>
    <property type="project" value="TreeGrafter"/>
</dbReference>
<feature type="transmembrane region" description="Helical" evidence="9">
    <location>
        <begin position="356"/>
        <end position="381"/>
    </location>
</feature>
<gene>
    <name evidence="10" type="ORF">PHLGIDRAFT_29381</name>
</gene>
<evidence type="ECO:0000256" key="3">
    <source>
        <dbReference type="ARBA" id="ARBA00022448"/>
    </source>
</evidence>
<dbReference type="GO" id="GO:0005886">
    <property type="term" value="C:plasma membrane"/>
    <property type="evidence" value="ECO:0007669"/>
    <property type="project" value="TreeGrafter"/>
</dbReference>
<feature type="region of interest" description="Disordered" evidence="8">
    <location>
        <begin position="644"/>
        <end position="686"/>
    </location>
</feature>
<feature type="transmembrane region" description="Helical" evidence="9">
    <location>
        <begin position="61"/>
        <end position="86"/>
    </location>
</feature>
<dbReference type="NCBIfam" id="TIGR00813">
    <property type="entry name" value="sss"/>
    <property type="match status" value="1"/>
</dbReference>
<evidence type="ECO:0000313" key="11">
    <source>
        <dbReference type="Proteomes" id="UP000053257"/>
    </source>
</evidence>
<feature type="transmembrane region" description="Helical" evidence="9">
    <location>
        <begin position="402"/>
        <end position="422"/>
    </location>
</feature>
<evidence type="ECO:0000256" key="1">
    <source>
        <dbReference type="ARBA" id="ARBA00004141"/>
    </source>
</evidence>
<comment type="similarity">
    <text evidence="2 7">Belongs to the sodium:solute symporter (SSF) (TC 2.A.21) family.</text>
</comment>
<evidence type="ECO:0000256" key="9">
    <source>
        <dbReference type="SAM" id="Phobius"/>
    </source>
</evidence>
<evidence type="ECO:0000256" key="8">
    <source>
        <dbReference type="SAM" id="MobiDB-lite"/>
    </source>
</evidence>
<dbReference type="PANTHER" id="PTHR46154:SF4">
    <property type="entry name" value="UREA ACTIVE TRANSPORTER"/>
    <property type="match status" value="1"/>
</dbReference>
<dbReference type="Pfam" id="PF00474">
    <property type="entry name" value="SSF"/>
    <property type="match status" value="1"/>
</dbReference>
<evidence type="ECO:0000256" key="4">
    <source>
        <dbReference type="ARBA" id="ARBA00022692"/>
    </source>
</evidence>
<name>A0A0C3SA22_PHLG1</name>
<sequence length="686" mass="73694">MSSDTTIVKPVLPQGAGYGICVGFGALFAGVMWYVVRMLAHFKNEVQGSDMFMTAKRSINTGLIASAVVSSWTVAGTLLTSCTWTFSYGVSGAYYCAGACIQILMFSVAAIELKRKAPGAHTFLELTKIRYGIPGHWIQIFYSTVVQLFNCVNLLVGGSAVFSSITGMNPIAGCFLLPIGVVIYTITGGSKATFLVDYMHTVFIYVIILIALFFTYATSPLIGSPDEMYSLLASAAQSSPVPGNPSGTYLTFHSIQSLVLGIVIFTTGWSATVDVQLFQKAIAANPADTLSGYLLGGVCWFAIPFCLATTFGLVGRALQTSEVWPTFPRLMTVDEVNKGLVLPYAAQALLGKGGAAAVLLMMFMAVTSAFSSDLVCIASVVTYDVYRGYINPSASGGRLLKLGHLVVLGFSLICACFATGLTQTPIGVNFIITSIGIITSPAVFPMACTLLWRKQNTVAVVLAPLMGTATGLACWIGSTAHWYPKISIETLGEPLPLVVGNATALFSPMIYSPVLTFLFGPQDFRWEKFDEGIKAVDDSDVAGMTEAQLAQQHHTEESDADTGAKMKRASIVAAVSSIIVTLAFIIVLPMPLYGSRYVFSKPFFRLWVVWTFAWAWAAGLVITILPLWQGRQTLRLVFSHTFSHGTTHSAPGSPVSDSEKARVSEEDDEKKDGKEGDFTRVSVMPT</sequence>
<evidence type="ECO:0000256" key="5">
    <source>
        <dbReference type="ARBA" id="ARBA00022989"/>
    </source>
</evidence>
<evidence type="ECO:0000256" key="2">
    <source>
        <dbReference type="ARBA" id="ARBA00006434"/>
    </source>
</evidence>
<evidence type="ECO:0000256" key="7">
    <source>
        <dbReference type="RuleBase" id="RU362091"/>
    </source>
</evidence>
<reference evidence="10 11" key="1">
    <citation type="journal article" date="2014" name="PLoS Genet.">
        <title>Analysis of the Phlebiopsis gigantea genome, transcriptome and secretome provides insight into its pioneer colonization strategies of wood.</title>
        <authorList>
            <person name="Hori C."/>
            <person name="Ishida T."/>
            <person name="Igarashi K."/>
            <person name="Samejima M."/>
            <person name="Suzuki H."/>
            <person name="Master E."/>
            <person name="Ferreira P."/>
            <person name="Ruiz-Duenas F.J."/>
            <person name="Held B."/>
            <person name="Canessa P."/>
            <person name="Larrondo L.F."/>
            <person name="Schmoll M."/>
            <person name="Druzhinina I.S."/>
            <person name="Kubicek C.P."/>
            <person name="Gaskell J.A."/>
            <person name="Kersten P."/>
            <person name="St John F."/>
            <person name="Glasner J."/>
            <person name="Sabat G."/>
            <person name="Splinter BonDurant S."/>
            <person name="Syed K."/>
            <person name="Yadav J."/>
            <person name="Mgbeahuruike A.C."/>
            <person name="Kovalchuk A."/>
            <person name="Asiegbu F.O."/>
            <person name="Lackner G."/>
            <person name="Hoffmeister D."/>
            <person name="Rencoret J."/>
            <person name="Gutierrez A."/>
            <person name="Sun H."/>
            <person name="Lindquist E."/>
            <person name="Barry K."/>
            <person name="Riley R."/>
            <person name="Grigoriev I.V."/>
            <person name="Henrissat B."/>
            <person name="Kues U."/>
            <person name="Berka R.M."/>
            <person name="Martinez A.T."/>
            <person name="Covert S.F."/>
            <person name="Blanchette R.A."/>
            <person name="Cullen D."/>
        </authorList>
    </citation>
    <scope>NUCLEOTIDE SEQUENCE [LARGE SCALE GENOMIC DNA]</scope>
    <source>
        <strain evidence="10 11">11061_1 CR5-6</strain>
    </source>
</reference>
<dbReference type="InterPro" id="IPR038377">
    <property type="entry name" value="Na/Glc_symporter_sf"/>
</dbReference>
<dbReference type="GO" id="GO:0015489">
    <property type="term" value="F:putrescine transmembrane transporter activity"/>
    <property type="evidence" value="ECO:0007669"/>
    <property type="project" value="TreeGrafter"/>
</dbReference>
<dbReference type="InterPro" id="IPR001734">
    <property type="entry name" value="Na/solute_symporter"/>
</dbReference>
<organism evidence="10 11">
    <name type="scientific">Phlebiopsis gigantea (strain 11061_1 CR5-6)</name>
    <name type="common">White-rot fungus</name>
    <name type="synonym">Peniophora gigantea</name>
    <dbReference type="NCBI Taxonomy" id="745531"/>
    <lineage>
        <taxon>Eukaryota</taxon>
        <taxon>Fungi</taxon>
        <taxon>Dikarya</taxon>
        <taxon>Basidiomycota</taxon>
        <taxon>Agaricomycotina</taxon>
        <taxon>Agaricomycetes</taxon>
        <taxon>Polyporales</taxon>
        <taxon>Phanerochaetaceae</taxon>
        <taxon>Phlebiopsis</taxon>
    </lineage>
</organism>
<feature type="transmembrane region" description="Helical" evidence="9">
    <location>
        <begin position="498"/>
        <end position="519"/>
    </location>
</feature>
<feature type="transmembrane region" description="Helical" evidence="9">
    <location>
        <begin position="571"/>
        <end position="592"/>
    </location>
</feature>
<feature type="transmembrane region" description="Helical" evidence="9">
    <location>
        <begin position="604"/>
        <end position="628"/>
    </location>
</feature>
<dbReference type="InterPro" id="IPR031155">
    <property type="entry name" value="DUR"/>
</dbReference>
<evidence type="ECO:0000313" key="10">
    <source>
        <dbReference type="EMBL" id="KIP08802.1"/>
    </source>
</evidence>
<dbReference type="OrthoDB" id="6132759at2759"/>
<dbReference type="Proteomes" id="UP000053257">
    <property type="component" value="Unassembled WGS sequence"/>
</dbReference>
<evidence type="ECO:0008006" key="12">
    <source>
        <dbReference type="Google" id="ProtNLM"/>
    </source>
</evidence>
<keyword evidence="11" id="KW-1185">Reference proteome</keyword>
<feature type="transmembrane region" description="Helical" evidence="9">
    <location>
        <begin position="168"/>
        <end position="186"/>
    </location>
</feature>
<feature type="transmembrane region" description="Helical" evidence="9">
    <location>
        <begin position="459"/>
        <end position="478"/>
    </location>
</feature>
<proteinExistence type="inferred from homology"/>
<protein>
    <recommendedName>
        <fullName evidence="12">Urea active transporter</fullName>
    </recommendedName>
</protein>